<sequence>MPGEEHVTAGNPPVPSPDPTPPPPAPPTPSFSRIQRIGRVLHTIFTWPGWTTFTASVTALAAVAALYFTGQTLRATNNQNSSARDSAITERFAKATEQLSSDKLNSRVAGVYLLGRLARDSADDRTAVVDVLSAFVRTSSPLEKCNGRPRALFDLQADIQAVLTVLSRLPPSALFRTDLSRICLAGANLRDGSLAGVNFFGSDLTDSVFDHVDLTRAELSNANLTRVGFGNTTLVWAHLDFTNLTEAEFAGVQVDWVSFAGANVAGAKLRQAWGLEADMFPRDPGGLLVYCDSKTRWPPNFNVPPCRSEP</sequence>
<dbReference type="AlphaFoldDB" id="A0A5N0E6C6"/>
<feature type="region of interest" description="Disordered" evidence="1">
    <location>
        <begin position="1"/>
        <end position="30"/>
    </location>
</feature>
<reference evidence="2 3" key="1">
    <citation type="submission" date="2019-09" db="EMBL/GenBank/DDBJ databases">
        <authorList>
            <person name="Wang X."/>
        </authorList>
    </citation>
    <scope>NUCLEOTIDE SEQUENCE [LARGE SCALE GENOMIC DNA]</scope>
    <source>
        <strain evidence="2 3">CICC 11023</strain>
    </source>
</reference>
<accession>A0A5N0E6C6</accession>
<gene>
    <name evidence="2" type="ORF">F3087_34005</name>
</gene>
<dbReference type="Gene3D" id="2.160.20.80">
    <property type="entry name" value="E3 ubiquitin-protein ligase SopA"/>
    <property type="match status" value="1"/>
</dbReference>
<comment type="caution">
    <text evidence="2">The sequence shown here is derived from an EMBL/GenBank/DDBJ whole genome shotgun (WGS) entry which is preliminary data.</text>
</comment>
<proteinExistence type="predicted"/>
<dbReference type="InterPro" id="IPR001646">
    <property type="entry name" value="5peptide_repeat"/>
</dbReference>
<dbReference type="SUPFAM" id="SSF141571">
    <property type="entry name" value="Pentapeptide repeat-like"/>
    <property type="match status" value="1"/>
</dbReference>
<feature type="compositionally biased region" description="Pro residues" evidence="1">
    <location>
        <begin position="12"/>
        <end position="29"/>
    </location>
</feature>
<organism evidence="2 3">
    <name type="scientific">Nocardia colli</name>
    <dbReference type="NCBI Taxonomy" id="2545717"/>
    <lineage>
        <taxon>Bacteria</taxon>
        <taxon>Bacillati</taxon>
        <taxon>Actinomycetota</taxon>
        <taxon>Actinomycetes</taxon>
        <taxon>Mycobacteriales</taxon>
        <taxon>Nocardiaceae</taxon>
        <taxon>Nocardia</taxon>
    </lineage>
</organism>
<evidence type="ECO:0000313" key="3">
    <source>
        <dbReference type="Proteomes" id="UP000323876"/>
    </source>
</evidence>
<dbReference type="Proteomes" id="UP000323876">
    <property type="component" value="Unassembled WGS sequence"/>
</dbReference>
<dbReference type="OrthoDB" id="4563217at2"/>
<evidence type="ECO:0000313" key="2">
    <source>
        <dbReference type="EMBL" id="KAA8884240.1"/>
    </source>
</evidence>
<protein>
    <submittedName>
        <fullName evidence="2">Pentapeptide repeat-containing protein</fullName>
    </submittedName>
</protein>
<keyword evidence="3" id="KW-1185">Reference proteome</keyword>
<name>A0A5N0E6C6_9NOCA</name>
<dbReference type="Pfam" id="PF00805">
    <property type="entry name" value="Pentapeptide"/>
    <property type="match status" value="2"/>
</dbReference>
<dbReference type="InterPro" id="IPR051082">
    <property type="entry name" value="Pentapeptide-BTB/POZ_domain"/>
</dbReference>
<dbReference type="PANTHER" id="PTHR14136">
    <property type="entry name" value="BTB_POZ DOMAIN-CONTAINING PROTEIN KCTD9"/>
    <property type="match status" value="1"/>
</dbReference>
<evidence type="ECO:0000256" key="1">
    <source>
        <dbReference type="SAM" id="MobiDB-lite"/>
    </source>
</evidence>
<dbReference type="EMBL" id="VXLC01000021">
    <property type="protein sequence ID" value="KAA8884240.1"/>
    <property type="molecule type" value="Genomic_DNA"/>
</dbReference>
<dbReference type="PANTHER" id="PTHR14136:SF17">
    <property type="entry name" value="BTB_POZ DOMAIN-CONTAINING PROTEIN KCTD9"/>
    <property type="match status" value="1"/>
</dbReference>